<reference evidence="1 2" key="1">
    <citation type="submission" date="2016-10" db="EMBL/GenBank/DDBJ databases">
        <authorList>
            <person name="de Groot N.N."/>
        </authorList>
    </citation>
    <scope>NUCLEOTIDE SEQUENCE [LARGE SCALE GENOMIC DNA]</scope>
    <source>
        <strain evidence="1 2">CGMCC 1.6134</strain>
    </source>
</reference>
<sequence>MNSSIPESIYEFREFLYRHPELIKEVRAGRQTWNQLYQDWMVLGENHDQWGSYRIDDDSVQNRKKDKTGDTLSSVLTILEQVNIDDLQKQISQFSGMMGNVQQVMQHFKKPEEPPKPPHNPFSFRGF</sequence>
<keyword evidence="2" id="KW-1185">Reference proteome</keyword>
<dbReference type="AlphaFoldDB" id="A0A1I4IV84"/>
<evidence type="ECO:0000313" key="2">
    <source>
        <dbReference type="Proteomes" id="UP000199668"/>
    </source>
</evidence>
<accession>A0A1I4IV84</accession>
<keyword evidence="1" id="KW-0167">Capsid protein</keyword>
<dbReference type="Pfam" id="PF14071">
    <property type="entry name" value="YlbD_coat"/>
    <property type="match status" value="1"/>
</dbReference>
<dbReference type="STRING" id="266892.SAMN04488054_102237"/>
<dbReference type="Proteomes" id="UP000199668">
    <property type="component" value="Unassembled WGS sequence"/>
</dbReference>
<dbReference type="EMBL" id="FOTY01000002">
    <property type="protein sequence ID" value="SFL57893.1"/>
    <property type="molecule type" value="Genomic_DNA"/>
</dbReference>
<dbReference type="InterPro" id="IPR025953">
    <property type="entry name" value="YlbD_coat"/>
</dbReference>
<dbReference type="RefSeq" id="WP_090925497.1">
    <property type="nucleotide sequence ID" value="NZ_FOTY01000002.1"/>
</dbReference>
<protein>
    <submittedName>
        <fullName evidence="1">Putative coat protein</fullName>
    </submittedName>
</protein>
<organism evidence="1 2">
    <name type="scientific">Salibacterium qingdaonense</name>
    <dbReference type="NCBI Taxonomy" id="266892"/>
    <lineage>
        <taxon>Bacteria</taxon>
        <taxon>Bacillati</taxon>
        <taxon>Bacillota</taxon>
        <taxon>Bacilli</taxon>
        <taxon>Bacillales</taxon>
        <taxon>Bacillaceae</taxon>
    </lineage>
</organism>
<dbReference type="OrthoDB" id="1655540at2"/>
<proteinExistence type="predicted"/>
<gene>
    <name evidence="1" type="ORF">SAMN04488054_102237</name>
</gene>
<name>A0A1I4IV84_9BACI</name>
<keyword evidence="1" id="KW-0946">Virion</keyword>
<evidence type="ECO:0000313" key="1">
    <source>
        <dbReference type="EMBL" id="SFL57893.1"/>
    </source>
</evidence>